<comment type="caution">
    <text evidence="2">The sequence shown here is derived from an EMBL/GenBank/DDBJ whole genome shotgun (WGS) entry which is preliminary data.</text>
</comment>
<evidence type="ECO:0000313" key="2">
    <source>
        <dbReference type="EMBL" id="PIR86361.1"/>
    </source>
</evidence>
<sequence>MMYNMTRKKKSVNIKNAEIVKREAYVNVLKKITKEGMCPFCEKHLMKHHPNPIIFKGNHWLVTENGWPYEGTKQHFLLIPRKHIESIEQIKAESWSELQRHLRKLQKEYPFAGGTFFIRSGDVKYTGATVQHLHANVVVGKKRNKITDAIRVVIGFKKGPSS</sequence>
<feature type="domain" description="HIT" evidence="1">
    <location>
        <begin position="72"/>
        <end position="142"/>
    </location>
</feature>
<gene>
    <name evidence="2" type="ORF">COU13_01350</name>
</gene>
<dbReference type="Pfam" id="PF01230">
    <property type="entry name" value="HIT"/>
    <property type="match status" value="1"/>
</dbReference>
<protein>
    <recommendedName>
        <fullName evidence="1">HIT domain-containing protein</fullName>
    </recommendedName>
</protein>
<dbReference type="InterPro" id="IPR036265">
    <property type="entry name" value="HIT-like_sf"/>
</dbReference>
<dbReference type="Proteomes" id="UP000230706">
    <property type="component" value="Unassembled WGS sequence"/>
</dbReference>
<evidence type="ECO:0000259" key="1">
    <source>
        <dbReference type="Pfam" id="PF01230"/>
    </source>
</evidence>
<dbReference type="AlphaFoldDB" id="A0A2H0UIY7"/>
<proteinExistence type="predicted"/>
<organism evidence="2 3">
    <name type="scientific">Candidatus Kaiserbacteria bacterium CG10_big_fil_rev_8_21_14_0_10_43_70</name>
    <dbReference type="NCBI Taxonomy" id="1974605"/>
    <lineage>
        <taxon>Bacteria</taxon>
        <taxon>Candidatus Kaiseribacteriota</taxon>
    </lineage>
</organism>
<name>A0A2H0UIY7_9BACT</name>
<dbReference type="Gene3D" id="3.30.428.10">
    <property type="entry name" value="HIT-like"/>
    <property type="match status" value="1"/>
</dbReference>
<dbReference type="EMBL" id="PFBF01000029">
    <property type="protein sequence ID" value="PIR86361.1"/>
    <property type="molecule type" value="Genomic_DNA"/>
</dbReference>
<dbReference type="SUPFAM" id="SSF54197">
    <property type="entry name" value="HIT-like"/>
    <property type="match status" value="1"/>
</dbReference>
<reference evidence="3" key="1">
    <citation type="submission" date="2017-09" db="EMBL/GenBank/DDBJ databases">
        <title>Depth-based differentiation of microbial function through sediment-hosted aquifers and enrichment of novel symbionts in the deep terrestrial subsurface.</title>
        <authorList>
            <person name="Probst A.J."/>
            <person name="Ladd B."/>
            <person name="Jarett J.K."/>
            <person name="Geller-Mcgrath D.E."/>
            <person name="Sieber C.M.K."/>
            <person name="Emerson J.B."/>
            <person name="Anantharaman K."/>
            <person name="Thomas B.C."/>
            <person name="Malmstrom R."/>
            <person name="Stieglmeier M."/>
            <person name="Klingl A."/>
            <person name="Woyke T."/>
            <person name="Ryan C.M."/>
            <person name="Banfield J.F."/>
        </authorList>
    </citation>
    <scope>NUCLEOTIDE SEQUENCE [LARGE SCALE GENOMIC DNA]</scope>
</reference>
<evidence type="ECO:0000313" key="3">
    <source>
        <dbReference type="Proteomes" id="UP000230706"/>
    </source>
</evidence>
<accession>A0A2H0UIY7</accession>
<dbReference type="GO" id="GO:0003824">
    <property type="term" value="F:catalytic activity"/>
    <property type="evidence" value="ECO:0007669"/>
    <property type="project" value="InterPro"/>
</dbReference>
<dbReference type="InterPro" id="IPR011146">
    <property type="entry name" value="HIT-like"/>
</dbReference>